<evidence type="ECO:0000313" key="3">
    <source>
        <dbReference type="Proteomes" id="UP000010931"/>
    </source>
</evidence>
<dbReference type="AlphaFoldDB" id="L7F3H2"/>
<dbReference type="EMBL" id="AEJB01000361">
    <property type="protein sequence ID" value="ELP66123.1"/>
    <property type="molecule type" value="Genomic_DNA"/>
</dbReference>
<feature type="region of interest" description="Disordered" evidence="1">
    <location>
        <begin position="1"/>
        <end position="21"/>
    </location>
</feature>
<evidence type="ECO:0000256" key="1">
    <source>
        <dbReference type="SAM" id="MobiDB-lite"/>
    </source>
</evidence>
<dbReference type="RefSeq" id="WP_006379058.1">
    <property type="nucleotide sequence ID" value="NZ_AEJB01000361.1"/>
</dbReference>
<comment type="caution">
    <text evidence="2">The sequence shown here is derived from an EMBL/GenBank/DDBJ whole genome shotgun (WGS) entry which is preliminary data.</text>
</comment>
<proteinExistence type="predicted"/>
<name>L7F3H2_STRT8</name>
<dbReference type="PATRIC" id="fig|698760.3.peg.5264"/>
<dbReference type="Proteomes" id="UP000010931">
    <property type="component" value="Unassembled WGS sequence"/>
</dbReference>
<evidence type="ECO:0000313" key="2">
    <source>
        <dbReference type="EMBL" id="ELP66123.1"/>
    </source>
</evidence>
<reference evidence="2 3" key="1">
    <citation type="journal article" date="2011" name="Plasmid">
        <title>Streptomyces turgidiscabies Car8 contains a modular pathogenicity island that shares virulence genes with other actinobacterial plant pathogens.</title>
        <authorList>
            <person name="Huguet-Tapia J.C."/>
            <person name="Badger J.H."/>
            <person name="Loria R."/>
            <person name="Pettis G.S."/>
        </authorList>
    </citation>
    <scope>NUCLEOTIDE SEQUENCE [LARGE SCALE GENOMIC DNA]</scope>
    <source>
        <strain evidence="2 3">Car8</strain>
    </source>
</reference>
<organism evidence="2 3">
    <name type="scientific">Streptomyces turgidiscabies (strain Car8)</name>
    <dbReference type="NCBI Taxonomy" id="698760"/>
    <lineage>
        <taxon>Bacteria</taxon>
        <taxon>Bacillati</taxon>
        <taxon>Actinomycetota</taxon>
        <taxon>Actinomycetes</taxon>
        <taxon>Kitasatosporales</taxon>
        <taxon>Streptomycetaceae</taxon>
        <taxon>Streptomyces</taxon>
    </lineage>
</organism>
<keyword evidence="3" id="KW-1185">Reference proteome</keyword>
<protein>
    <submittedName>
        <fullName evidence="2">Uncharacterized protein</fullName>
    </submittedName>
</protein>
<dbReference type="STRING" id="85558.T45_09209"/>
<accession>L7F3H2</accession>
<gene>
    <name evidence="2" type="ORF">STRTUCAR8_01729</name>
</gene>
<sequence>MRVIVTGRPHPLLPGDLPQDHPLRQPDIVRPLSPSPRAQVISDMAGRELERLLNDTPVGSDLLGLLVAARGALSDRDLSEVLDVRPHDVKRRLRSITGRSFLVDERRHLARPRPAADPRPYLLGHEELRRTALAELGPSVVGACADRLHAWADAYQAKGWPSHTPSYLLYDYPHMLRSAGSTERIVSLALDPRRQLALVSRSSVDTALADLEAARQLVELDGAKDLGVLAALTASRDLLHEDARALPPSLPVAFASLGHSRRAIDLARTAPYTPDRAARLAQVARALAGSDPRHAIEAAQEAARWARQARYEASPANGDEYDAEAATGQVALALFSVGQDQDGRALLASLQPPAREGDEILTCRITVEASLAVAHRDAGLAEELLDEAERCADELASGWAADPTPPVRAWTAVAQASSQPRTARLEEHISLYAQTRDESLEACAVHAVAASALAAHRPDEAAALAQQAARPLRAALLAPQSLSREDTSHLDIFLELMLKSVVRALLDTGAVDEASELVANVPLTLRMGWFGRDIRAAALALLPGSPPEGEVPRTAESLARQVCDLAGQGQQDEAESRLQEALGLMADSPDNSGVRQTWLITLCAALASVGETADAQRLAEDLKDPVGQVRALAAVAVSEAMAGRVREDNRLAHTAADQARVLEGAGNFALLDGAPGVGVAAAQRAAAQALAYAGDSDGALALAEEVGKENSSRRRRTLIAVAAGLRAHDPATAARLIDQEREHVMANSADPGSRIVRLAELAAAIGGACPASRDQLDEAIESVWSEQRAAQKDATLEEVLVAVIVASPSQPEQARQALMRSWRNWSDAPPWEIPVDGFAVAFAAFQDYEAAHRAAQLHRDPAERAAAFASVAAYLTHTAAAQPIPGDSSSTFTQTLLILALQDLPPDPVQAAAPARRFLADALADEGWHHALPVLAHIAPDEVRRIRDLVFIHRRLDVPFTAM</sequence>